<feature type="domain" description="C-type lectin" evidence="6">
    <location>
        <begin position="163"/>
        <end position="295"/>
    </location>
</feature>
<protein>
    <recommendedName>
        <fullName evidence="6">C-type lectin domain-containing protein</fullName>
    </recommendedName>
</protein>
<dbReference type="GO" id="GO:0005886">
    <property type="term" value="C:plasma membrane"/>
    <property type="evidence" value="ECO:0007669"/>
    <property type="project" value="UniProtKB-SubCell"/>
</dbReference>
<evidence type="ECO:0000256" key="4">
    <source>
        <dbReference type="SAM" id="MobiDB-lite"/>
    </source>
</evidence>
<evidence type="ECO:0000256" key="5">
    <source>
        <dbReference type="SAM" id="Phobius"/>
    </source>
</evidence>
<keyword evidence="8" id="KW-1185">Reference proteome</keyword>
<evidence type="ECO:0000256" key="2">
    <source>
        <dbReference type="ARBA" id="ARBA00023157"/>
    </source>
</evidence>
<dbReference type="Gene3D" id="3.10.100.10">
    <property type="entry name" value="Mannose-Binding Protein A, subunit A"/>
    <property type="match status" value="1"/>
</dbReference>
<evidence type="ECO:0000259" key="6">
    <source>
        <dbReference type="PROSITE" id="PS50041"/>
    </source>
</evidence>
<sequence>MNSNQDDSTGGKPSHRDMRSKGSGSTVRLGSRSVPVYPLVTVCLGVLNTILLLTALVIGIYCGKVDKESAPEQMTTSTLLIEVKQLQFIQSGAVQVQKETEDKLEKAGRSIEQLQRQIERNKTLGDAIQRQLETLHVERATTKSSSSDIRLNCERCPSGWIWLNESCYFHSKSDAGPLKSWANSREDCIRRGGDLAVIEDRVEQVKLDDYLPKLAGNRDWTKAGPGIWIGFTLQAGDTWMWVNNATLLGEGFWIDGEPNQEGPHNKSCGAIMNMVNLEKSWFSGHCLAKKEWLCEVGPS</sequence>
<evidence type="ECO:0000313" key="7">
    <source>
        <dbReference type="EMBL" id="CAB1419432.1"/>
    </source>
</evidence>
<dbReference type="PROSITE" id="PS00615">
    <property type="entry name" value="C_TYPE_LECTIN_1"/>
    <property type="match status" value="1"/>
</dbReference>
<reference evidence="7" key="1">
    <citation type="submission" date="2020-03" db="EMBL/GenBank/DDBJ databases">
        <authorList>
            <person name="Weist P."/>
        </authorList>
    </citation>
    <scope>NUCLEOTIDE SEQUENCE</scope>
</reference>
<dbReference type="Proteomes" id="UP001153269">
    <property type="component" value="Unassembled WGS sequence"/>
</dbReference>
<name>A0A9N7YAY8_PLEPL</name>
<gene>
    <name evidence="7" type="ORF">PLEPLA_LOCUS7263</name>
</gene>
<keyword evidence="5" id="KW-0472">Membrane</keyword>
<dbReference type="AlphaFoldDB" id="A0A9N7YAY8"/>
<dbReference type="EMBL" id="CADEAL010000390">
    <property type="protein sequence ID" value="CAB1419432.1"/>
    <property type="molecule type" value="Genomic_DNA"/>
</dbReference>
<comment type="subcellular location">
    <subcellularLocation>
        <location evidence="1">Cell membrane</location>
        <topology evidence="1">Single-pass type II membrane protein</topology>
    </subcellularLocation>
</comment>
<proteinExistence type="predicted"/>
<accession>A0A9N7YAY8</accession>
<dbReference type="InterPro" id="IPR018378">
    <property type="entry name" value="C-type_lectin_CS"/>
</dbReference>
<organism evidence="7 8">
    <name type="scientific">Pleuronectes platessa</name>
    <name type="common">European plaice</name>
    <dbReference type="NCBI Taxonomy" id="8262"/>
    <lineage>
        <taxon>Eukaryota</taxon>
        <taxon>Metazoa</taxon>
        <taxon>Chordata</taxon>
        <taxon>Craniata</taxon>
        <taxon>Vertebrata</taxon>
        <taxon>Euteleostomi</taxon>
        <taxon>Actinopterygii</taxon>
        <taxon>Neopterygii</taxon>
        <taxon>Teleostei</taxon>
        <taxon>Neoteleostei</taxon>
        <taxon>Acanthomorphata</taxon>
        <taxon>Carangaria</taxon>
        <taxon>Pleuronectiformes</taxon>
        <taxon>Pleuronectoidei</taxon>
        <taxon>Pleuronectidae</taxon>
        <taxon>Pleuronectes</taxon>
    </lineage>
</organism>
<keyword evidence="5" id="KW-0812">Transmembrane</keyword>
<keyword evidence="3" id="KW-0175">Coiled coil</keyword>
<dbReference type="InterPro" id="IPR016186">
    <property type="entry name" value="C-type_lectin-like/link_sf"/>
</dbReference>
<dbReference type="SMART" id="SM00034">
    <property type="entry name" value="CLECT"/>
    <property type="match status" value="1"/>
</dbReference>
<keyword evidence="2" id="KW-1015">Disulfide bond</keyword>
<evidence type="ECO:0000256" key="3">
    <source>
        <dbReference type="SAM" id="Coils"/>
    </source>
</evidence>
<dbReference type="SUPFAM" id="SSF56436">
    <property type="entry name" value="C-type lectin-like"/>
    <property type="match status" value="1"/>
</dbReference>
<comment type="caution">
    <text evidence="7">The sequence shown here is derived from an EMBL/GenBank/DDBJ whole genome shotgun (WGS) entry which is preliminary data.</text>
</comment>
<dbReference type="PROSITE" id="PS50041">
    <property type="entry name" value="C_TYPE_LECTIN_2"/>
    <property type="match status" value="1"/>
</dbReference>
<feature type="region of interest" description="Disordered" evidence="4">
    <location>
        <begin position="1"/>
        <end position="29"/>
    </location>
</feature>
<dbReference type="InterPro" id="IPR016187">
    <property type="entry name" value="CTDL_fold"/>
</dbReference>
<dbReference type="PANTHER" id="PTHR45710">
    <property type="entry name" value="C-TYPE LECTIN DOMAIN-CONTAINING PROTEIN 180"/>
    <property type="match status" value="1"/>
</dbReference>
<feature type="coiled-coil region" evidence="3">
    <location>
        <begin position="97"/>
        <end position="131"/>
    </location>
</feature>
<keyword evidence="5" id="KW-1133">Transmembrane helix</keyword>
<evidence type="ECO:0000313" key="8">
    <source>
        <dbReference type="Proteomes" id="UP001153269"/>
    </source>
</evidence>
<dbReference type="PANTHER" id="PTHR45710:SF26">
    <property type="entry name" value="RH26557P"/>
    <property type="match status" value="1"/>
</dbReference>
<dbReference type="InterPro" id="IPR001304">
    <property type="entry name" value="C-type_lectin-like"/>
</dbReference>
<evidence type="ECO:0000256" key="1">
    <source>
        <dbReference type="ARBA" id="ARBA00004401"/>
    </source>
</evidence>
<feature type="transmembrane region" description="Helical" evidence="5">
    <location>
        <begin position="36"/>
        <end position="61"/>
    </location>
</feature>
<dbReference type="Pfam" id="PF00059">
    <property type="entry name" value="Lectin_C"/>
    <property type="match status" value="1"/>
</dbReference>
<dbReference type="InterPro" id="IPR050828">
    <property type="entry name" value="C-type_lectin/matrix_domain"/>
</dbReference>